<keyword evidence="1" id="KW-0812">Transmembrane</keyword>
<accession>A0A975D2S4</accession>
<protein>
    <recommendedName>
        <fullName evidence="4">Glycosyltransferase RgtA/B/C/D-like domain-containing protein</fullName>
    </recommendedName>
</protein>
<keyword evidence="1" id="KW-0472">Membrane</keyword>
<dbReference type="Proteomes" id="UP000664914">
    <property type="component" value="Chromosome"/>
</dbReference>
<gene>
    <name evidence="2" type="ORF">HRJ34_25425</name>
</gene>
<feature type="transmembrane region" description="Helical" evidence="1">
    <location>
        <begin position="83"/>
        <end position="105"/>
    </location>
</feature>
<organism evidence="2 3">
    <name type="scientific">Rhizorhabdus wittichii</name>
    <dbReference type="NCBI Taxonomy" id="160791"/>
    <lineage>
        <taxon>Bacteria</taxon>
        <taxon>Pseudomonadati</taxon>
        <taxon>Pseudomonadota</taxon>
        <taxon>Alphaproteobacteria</taxon>
        <taxon>Sphingomonadales</taxon>
        <taxon>Sphingomonadaceae</taxon>
        <taxon>Rhizorhabdus</taxon>
    </lineage>
</organism>
<name>A0A975D2S4_9SPHN</name>
<reference evidence="2" key="2">
    <citation type="submission" date="2021-04" db="EMBL/GenBank/DDBJ databases">
        <title>Isolation and genomic analysis of the ibuprofen-degrading bacterium Sphingomonas strain MPO218.</title>
        <authorList>
            <person name="Aulestia M."/>
            <person name="Flores A."/>
            <person name="Mangas E.L."/>
            <person name="Perez-Pulido A.J."/>
            <person name="Santero E."/>
            <person name="Camacho E.M."/>
        </authorList>
    </citation>
    <scope>NUCLEOTIDE SEQUENCE</scope>
    <source>
        <strain evidence="2">MPO218</strain>
    </source>
</reference>
<feature type="transmembrane region" description="Helical" evidence="1">
    <location>
        <begin position="213"/>
        <end position="233"/>
    </location>
</feature>
<proteinExistence type="predicted"/>
<evidence type="ECO:0000313" key="3">
    <source>
        <dbReference type="Proteomes" id="UP000664914"/>
    </source>
</evidence>
<evidence type="ECO:0008006" key="4">
    <source>
        <dbReference type="Google" id="ProtNLM"/>
    </source>
</evidence>
<dbReference type="AlphaFoldDB" id="A0A975D2S4"/>
<feature type="transmembrane region" description="Helical" evidence="1">
    <location>
        <begin position="346"/>
        <end position="365"/>
    </location>
</feature>
<feature type="transmembrane region" description="Helical" evidence="1">
    <location>
        <begin position="320"/>
        <end position="339"/>
    </location>
</feature>
<feature type="transmembrane region" description="Helical" evidence="1">
    <location>
        <begin position="253"/>
        <end position="279"/>
    </location>
</feature>
<feature type="transmembrane region" description="Helical" evidence="1">
    <location>
        <begin position="161"/>
        <end position="192"/>
    </location>
</feature>
<sequence length="466" mass="47951">MGDDPNPPSGWKPWLALALPMALGLALRIAAAQGDYWLDEAWAALFARDARTPGEMLLAIGHGHGDLLTIAWLQFVGWGGSPLLGRALSIACGTAAIGVAGLIGLRRGPGAALLTATMAAVSPILVTYGSEASGHAAALLALLASIWMVDRALFGRPVRHAAAWLSLAALLGMLAHVSMLSGVAALSGWVLIERGRHMPAGRALAATARLMGGPVAAAVAALLIVLLGTYAGADGPWIGGRAAFTWPGFLDALVHMLAFTIGWTPLIGLPMLALLLLPLTVRRKGPLADRAPFFLIAILGFPLLVALLRPDGSALPGYYLLVPVALLLLIADLLAALIAREKQAAAVAAGMILVAGLVADAAIIGSRRGDPGPAVDAMIRRAPGGAAVLLDHGADSAVLESAAASRVYQLLALESCAPARFVYLSSDGTRPLPLAALRCGAAFRPIAAGHAAGLSGMDWQLYERVR</sequence>
<reference evidence="2" key="1">
    <citation type="submission" date="2020-07" db="EMBL/GenBank/DDBJ databases">
        <authorList>
            <person name="Camacho E."/>
        </authorList>
    </citation>
    <scope>NUCLEOTIDE SEQUENCE</scope>
    <source>
        <strain evidence="2">MPO218</strain>
    </source>
</reference>
<feature type="transmembrane region" description="Helical" evidence="1">
    <location>
        <begin position="136"/>
        <end position="155"/>
    </location>
</feature>
<feature type="transmembrane region" description="Helical" evidence="1">
    <location>
        <begin position="291"/>
        <end position="308"/>
    </location>
</feature>
<evidence type="ECO:0000313" key="2">
    <source>
        <dbReference type="EMBL" id="QTH21608.1"/>
    </source>
</evidence>
<dbReference type="RefSeq" id="WP_208632814.1">
    <property type="nucleotide sequence ID" value="NZ_CP059319.1"/>
</dbReference>
<keyword evidence="1" id="KW-1133">Transmembrane helix</keyword>
<dbReference type="EMBL" id="CP059319">
    <property type="protein sequence ID" value="QTH21608.1"/>
    <property type="molecule type" value="Genomic_DNA"/>
</dbReference>
<evidence type="ECO:0000256" key="1">
    <source>
        <dbReference type="SAM" id="Phobius"/>
    </source>
</evidence>